<organism evidence="2 3">
    <name type="scientific">Chryseobacterium pennae</name>
    <dbReference type="NCBI Taxonomy" id="2258962"/>
    <lineage>
        <taxon>Bacteria</taxon>
        <taxon>Pseudomonadati</taxon>
        <taxon>Bacteroidota</taxon>
        <taxon>Flavobacteriia</taxon>
        <taxon>Flavobacteriales</taxon>
        <taxon>Weeksellaceae</taxon>
        <taxon>Chryseobacterium group</taxon>
        <taxon>Chryseobacterium</taxon>
    </lineage>
</organism>
<keyword evidence="2" id="KW-0645">Protease</keyword>
<dbReference type="SUPFAM" id="SSF49464">
    <property type="entry name" value="Carboxypeptidase regulatory domain-like"/>
    <property type="match status" value="1"/>
</dbReference>
<sequence length="284" mass="32075">MHMRIKFIFLSLLLFSFANSQIISGKIISNENNQVISYARIGVENENIGALTDENGNYSIDVSNIDKSKKIIVQLGGYNSFEQNIKDFINSNNHTIILKEKVNEIAELKLTPKTFESKNIGVKSKAKNMLYGFSSNGSNQAAYKEFAIPFSNKKKVKIEKIHLNIAKFKTDKPIVLNFNVYSKKDKQPGTSILLENLSTEIKGDKIIDGTFTFDLNDYSVWVDKEDFYVSVQVMSGFKGDFGFSAALLRTVFERNFYSNWEKISAGSPAINIDVKIEKEKKPAT</sequence>
<dbReference type="EMBL" id="QNVT01000003">
    <property type="protein sequence ID" value="REC63424.1"/>
    <property type="molecule type" value="Genomic_DNA"/>
</dbReference>
<comment type="caution">
    <text evidence="2">The sequence shown here is derived from an EMBL/GenBank/DDBJ whole genome shotgun (WGS) entry which is preliminary data.</text>
</comment>
<keyword evidence="2" id="KW-0378">Hydrolase</keyword>
<feature type="chain" id="PRO_5017702332" evidence="1">
    <location>
        <begin position="21"/>
        <end position="284"/>
    </location>
</feature>
<evidence type="ECO:0000313" key="3">
    <source>
        <dbReference type="Proteomes" id="UP000256686"/>
    </source>
</evidence>
<dbReference type="Gene3D" id="2.60.40.1120">
    <property type="entry name" value="Carboxypeptidase-like, regulatory domain"/>
    <property type="match status" value="1"/>
</dbReference>
<keyword evidence="1" id="KW-0732">Signal</keyword>
<dbReference type="Pfam" id="PF13715">
    <property type="entry name" value="CarbopepD_reg_2"/>
    <property type="match status" value="1"/>
</dbReference>
<dbReference type="Proteomes" id="UP000256686">
    <property type="component" value="Unassembled WGS sequence"/>
</dbReference>
<evidence type="ECO:0000313" key="2">
    <source>
        <dbReference type="EMBL" id="REC63424.1"/>
    </source>
</evidence>
<dbReference type="InterPro" id="IPR008969">
    <property type="entry name" value="CarboxyPept-like_regulatory"/>
</dbReference>
<evidence type="ECO:0000256" key="1">
    <source>
        <dbReference type="SAM" id="SignalP"/>
    </source>
</evidence>
<reference evidence="3" key="1">
    <citation type="submission" date="2018-06" db="EMBL/GenBank/DDBJ databases">
        <authorList>
            <person name="Lum Nde A."/>
            <person name="Hugo C."/>
        </authorList>
    </citation>
    <scope>NUCLEOTIDE SEQUENCE [LARGE SCALE GENOMIC DNA]</scope>
    <source>
        <strain evidence="3">1_F178</strain>
    </source>
</reference>
<accession>A0A3D9CCG7</accession>
<dbReference type="AlphaFoldDB" id="A0A3D9CCG7"/>
<dbReference type="GO" id="GO:0004180">
    <property type="term" value="F:carboxypeptidase activity"/>
    <property type="evidence" value="ECO:0007669"/>
    <property type="project" value="UniProtKB-KW"/>
</dbReference>
<keyword evidence="3" id="KW-1185">Reference proteome</keyword>
<gene>
    <name evidence="2" type="ORF">DRF65_04820</name>
</gene>
<name>A0A3D9CCG7_9FLAO</name>
<feature type="signal peptide" evidence="1">
    <location>
        <begin position="1"/>
        <end position="20"/>
    </location>
</feature>
<protein>
    <submittedName>
        <fullName evidence="2">Carboxypeptidase-like regulatory domain-containing protein</fullName>
    </submittedName>
</protein>
<keyword evidence="2" id="KW-0121">Carboxypeptidase</keyword>
<proteinExistence type="predicted"/>